<keyword evidence="12" id="KW-1185">Reference proteome</keyword>
<evidence type="ECO:0000259" key="10">
    <source>
        <dbReference type="Pfam" id="PF05649"/>
    </source>
</evidence>
<evidence type="ECO:0000256" key="5">
    <source>
        <dbReference type="ARBA" id="ARBA00022801"/>
    </source>
</evidence>
<dbReference type="Gene3D" id="1.10.1380.10">
    <property type="entry name" value="Neutral endopeptidase , domain2"/>
    <property type="match status" value="1"/>
</dbReference>
<comment type="cofactor">
    <cofactor evidence="1">
        <name>Zn(2+)</name>
        <dbReference type="ChEBI" id="CHEBI:29105"/>
    </cofactor>
</comment>
<keyword evidence="5" id="KW-0378">Hydrolase</keyword>
<dbReference type="Pfam" id="PF05649">
    <property type="entry name" value="Peptidase_M13_N"/>
    <property type="match status" value="1"/>
</dbReference>
<protein>
    <submittedName>
        <fullName evidence="11">M13 family peptidase</fullName>
    </submittedName>
</protein>
<dbReference type="InterPro" id="IPR008753">
    <property type="entry name" value="Peptidase_M13_N"/>
</dbReference>
<dbReference type="InterPro" id="IPR018497">
    <property type="entry name" value="Peptidase_M13_C"/>
</dbReference>
<comment type="similarity">
    <text evidence="2">Belongs to the peptidase M13 family.</text>
</comment>
<keyword evidence="8" id="KW-0732">Signal</keyword>
<dbReference type="GO" id="GO:0016485">
    <property type="term" value="P:protein processing"/>
    <property type="evidence" value="ECO:0007669"/>
    <property type="project" value="TreeGrafter"/>
</dbReference>
<evidence type="ECO:0000259" key="9">
    <source>
        <dbReference type="Pfam" id="PF01431"/>
    </source>
</evidence>
<dbReference type="Gene3D" id="3.40.390.10">
    <property type="entry name" value="Collagenase (Catalytic Domain)"/>
    <property type="match status" value="1"/>
</dbReference>
<dbReference type="PRINTS" id="PR00786">
    <property type="entry name" value="NEPRILYSIN"/>
</dbReference>
<keyword evidence="3" id="KW-0645">Protease</keyword>
<evidence type="ECO:0000256" key="1">
    <source>
        <dbReference type="ARBA" id="ARBA00001947"/>
    </source>
</evidence>
<dbReference type="Pfam" id="PF01431">
    <property type="entry name" value="Peptidase_M13"/>
    <property type="match status" value="1"/>
</dbReference>
<dbReference type="GO" id="GO:0004222">
    <property type="term" value="F:metalloendopeptidase activity"/>
    <property type="evidence" value="ECO:0007669"/>
    <property type="project" value="InterPro"/>
</dbReference>
<dbReference type="PROSITE" id="PS51885">
    <property type="entry name" value="NEPRILYSIN"/>
    <property type="match status" value="1"/>
</dbReference>
<evidence type="ECO:0000313" key="12">
    <source>
        <dbReference type="Proteomes" id="UP000291822"/>
    </source>
</evidence>
<evidence type="ECO:0000256" key="8">
    <source>
        <dbReference type="SAM" id="SignalP"/>
    </source>
</evidence>
<dbReference type="AlphaFoldDB" id="A0A4R0YVP9"/>
<dbReference type="InterPro" id="IPR000718">
    <property type="entry name" value="Peptidase_M13"/>
</dbReference>
<accession>A0A4R0YVP9</accession>
<keyword evidence="4" id="KW-0479">Metal-binding</keyword>
<evidence type="ECO:0000256" key="6">
    <source>
        <dbReference type="ARBA" id="ARBA00022833"/>
    </source>
</evidence>
<dbReference type="SUPFAM" id="SSF55486">
    <property type="entry name" value="Metalloproteases ('zincins'), catalytic domain"/>
    <property type="match status" value="1"/>
</dbReference>
<evidence type="ECO:0000256" key="7">
    <source>
        <dbReference type="ARBA" id="ARBA00023049"/>
    </source>
</evidence>
<dbReference type="CDD" id="cd08662">
    <property type="entry name" value="M13"/>
    <property type="match status" value="1"/>
</dbReference>
<evidence type="ECO:0000313" key="11">
    <source>
        <dbReference type="EMBL" id="TCI12571.1"/>
    </source>
</evidence>
<feature type="domain" description="Peptidase M13 N-terminal" evidence="10">
    <location>
        <begin position="64"/>
        <end position="442"/>
    </location>
</feature>
<name>A0A4R0YVP9_9GAMM</name>
<feature type="chain" id="PRO_5020967623" evidence="8">
    <location>
        <begin position="46"/>
        <end position="701"/>
    </location>
</feature>
<dbReference type="Proteomes" id="UP000291822">
    <property type="component" value="Unassembled WGS sequence"/>
</dbReference>
<feature type="domain" description="Peptidase M13 C-terminal" evidence="9">
    <location>
        <begin position="495"/>
        <end position="698"/>
    </location>
</feature>
<reference evidence="11 12" key="1">
    <citation type="submission" date="2019-02" db="EMBL/GenBank/DDBJ databases">
        <title>Dyella amyloliquefaciens sp. nov., isolated from forest soil.</title>
        <authorList>
            <person name="Gao Z.-H."/>
            <person name="Qiu L.-H."/>
        </authorList>
    </citation>
    <scope>NUCLEOTIDE SEQUENCE [LARGE SCALE GENOMIC DNA]</scope>
    <source>
        <strain evidence="11 12">KACC 12747</strain>
    </source>
</reference>
<evidence type="ECO:0000256" key="2">
    <source>
        <dbReference type="ARBA" id="ARBA00007357"/>
    </source>
</evidence>
<dbReference type="InterPro" id="IPR042089">
    <property type="entry name" value="Peptidase_M13_dom_2"/>
</dbReference>
<gene>
    <name evidence="11" type="ORF">EZM97_04270</name>
</gene>
<organism evidence="11 12">
    <name type="scientific">Dyella soli</name>
    <dbReference type="NCBI Taxonomy" id="522319"/>
    <lineage>
        <taxon>Bacteria</taxon>
        <taxon>Pseudomonadati</taxon>
        <taxon>Pseudomonadota</taxon>
        <taxon>Gammaproteobacteria</taxon>
        <taxon>Lysobacterales</taxon>
        <taxon>Rhodanobacteraceae</taxon>
        <taxon>Dyella</taxon>
    </lineage>
</organism>
<evidence type="ECO:0000256" key="3">
    <source>
        <dbReference type="ARBA" id="ARBA00022670"/>
    </source>
</evidence>
<keyword evidence="7" id="KW-0482">Metalloprotease</keyword>
<evidence type="ECO:0000256" key="4">
    <source>
        <dbReference type="ARBA" id="ARBA00022723"/>
    </source>
</evidence>
<dbReference type="GO" id="GO:0005886">
    <property type="term" value="C:plasma membrane"/>
    <property type="evidence" value="ECO:0007669"/>
    <property type="project" value="TreeGrafter"/>
</dbReference>
<sequence>MLARRGAKGSAHTQYVLDRRLVARTPMKCHLLALACLSLSLGVAAAEVQHSGIDASAHDVAIRPQDNFYQYVNGGWLRAAQIPADGERITPSSELDAIIRQRLKGIIEGPQPEAAELRPDWQKMTRLYRSYLDESRLESLRSTPLADLRQQIAQADTPEKLCLAMGELGRLWVMSPFSNSVLNDADDPSIYAVTISQNGLGLPDRDYYLEKGAPFEQARAAYVKHLATLLRLDGDTRAKEHAPAVMALETQLAKAQWSGADSSDPTKTNNRIRIDTLAQTMPSLDWSAYLKGAGIAGRIDNIVVAQPGYYEAVGKLLHSVPADTWQAYLRTQMLTAYATYLSRVFVEEDFAFNSRVLRGIKVNTPRWQRGMDLIEASMGEGLGRQYVAQYFSPASKARLQHMVDMLVLAAREEIDEADWMEPQTRARAKEKLSTLHVKIGYPDRWRDYSQLDIRAGDLVGNVRRARSFEYNRNIGKLGHAVDKDEWYITPQTVDAYQYPPQNEIVFPAGLMQPPFFDVDAEDAANYGAIGASIGHEISHGFDNIGSQYAADGRLLGKPGWFTTRDQARFDERAHAMAVQYDKVEVLPGHFINGQQTLSENVADNTGLAMAYRAYQLSLGGKPAPVIDGLTGDQRLYMAWTQKWRAKVRDNETIRLLRSNPHSPRQVRGQEALKNQDGFYRAFDIKPGDGMYLAPAQRVKLW</sequence>
<feature type="signal peptide" evidence="8">
    <location>
        <begin position="1"/>
        <end position="45"/>
    </location>
</feature>
<keyword evidence="6" id="KW-0862">Zinc</keyword>
<comment type="caution">
    <text evidence="11">The sequence shown here is derived from an EMBL/GenBank/DDBJ whole genome shotgun (WGS) entry which is preliminary data.</text>
</comment>
<proteinExistence type="inferred from homology"/>
<dbReference type="PANTHER" id="PTHR11733:SF167">
    <property type="entry name" value="FI17812P1-RELATED"/>
    <property type="match status" value="1"/>
</dbReference>
<dbReference type="GO" id="GO:0046872">
    <property type="term" value="F:metal ion binding"/>
    <property type="evidence" value="ECO:0007669"/>
    <property type="project" value="UniProtKB-KW"/>
</dbReference>
<dbReference type="EMBL" id="SJTG01000001">
    <property type="protein sequence ID" value="TCI12571.1"/>
    <property type="molecule type" value="Genomic_DNA"/>
</dbReference>
<dbReference type="PANTHER" id="PTHR11733">
    <property type="entry name" value="ZINC METALLOPROTEASE FAMILY M13 NEPRILYSIN-RELATED"/>
    <property type="match status" value="1"/>
</dbReference>
<dbReference type="InterPro" id="IPR024079">
    <property type="entry name" value="MetalloPept_cat_dom_sf"/>
</dbReference>